<proteinExistence type="predicted"/>
<dbReference type="RefSeq" id="WP_055940629.1">
    <property type="nucleotide sequence ID" value="NZ_JAQDCV010000006.1"/>
</dbReference>
<organism evidence="1 2">
    <name type="scientific">Butyribacter intestini</name>
    <dbReference type="NCBI Taxonomy" id="1703332"/>
    <lineage>
        <taxon>Bacteria</taxon>
        <taxon>Bacillati</taxon>
        <taxon>Bacillota</taxon>
        <taxon>Clostridia</taxon>
        <taxon>Lachnospirales</taxon>
        <taxon>Lachnospiraceae</taxon>
        <taxon>Butyribacter</taxon>
    </lineage>
</organism>
<dbReference type="InterPro" id="IPR040026">
    <property type="entry name" value="FliD"/>
</dbReference>
<dbReference type="GO" id="GO:0071973">
    <property type="term" value="P:bacterial-type flagellum-dependent cell motility"/>
    <property type="evidence" value="ECO:0007669"/>
    <property type="project" value="TreeGrafter"/>
</dbReference>
<name>A0AAW3JUB5_9FIRM</name>
<accession>A0AAW3JUB5</accession>
<keyword evidence="2" id="KW-1185">Reference proteome</keyword>
<sequence>MDTAVYNHLMTQYRPKELTKYDTHKASELRSVVNQIAKKTKTSPIYMVRLTEAKQSYALGVKESSMLLGTGLKELSDTSADGVFSKKKAYASDPEKVGVEIVDEDEEKLPDEFSLKVEKLATPQYNIGNPVYGSSQSLPGGTYKFRISVLDDMYDFQYNIKKDSDNAEVMNGVASFINKANIGLNVGVVPNDSDDRVRMNIVSDATGNSGDERIFTLTDRNSDGKLGIVDYFGLNEQEKSATSSKFYMDGVEKSTLANEFTIGKALRVSLKGTNIDGDGISIRYRPDSEKILTSLNKVKDAYNYMIEGSDEYAKITNKTSKLASELKYLVEPFKSEMESCGLLFEEDGTMKIDESLATQAINDGDMQKLFASDSDLSKRLLGKSESVKLDPMEYVDKLLVSYPNYTKEGVGYSYITSLYSGMLFNYYC</sequence>
<evidence type="ECO:0000313" key="1">
    <source>
        <dbReference type="EMBL" id="KQC85764.1"/>
    </source>
</evidence>
<protein>
    <recommendedName>
        <fullName evidence="3">Flagellar capping protein</fullName>
    </recommendedName>
</protein>
<evidence type="ECO:0000313" key="2">
    <source>
        <dbReference type="Proteomes" id="UP000050833"/>
    </source>
</evidence>
<comment type="caution">
    <text evidence="1">The sequence shown here is derived from an EMBL/GenBank/DDBJ whole genome shotgun (WGS) entry which is preliminary data.</text>
</comment>
<dbReference type="Proteomes" id="UP000050833">
    <property type="component" value="Unassembled WGS sequence"/>
</dbReference>
<dbReference type="PANTHER" id="PTHR30288:SF0">
    <property type="entry name" value="FLAGELLAR HOOK-ASSOCIATED PROTEIN 2"/>
    <property type="match status" value="1"/>
</dbReference>
<evidence type="ECO:0008006" key="3">
    <source>
        <dbReference type="Google" id="ProtNLM"/>
    </source>
</evidence>
<reference evidence="1 2" key="1">
    <citation type="submission" date="2015-10" db="EMBL/GenBank/DDBJ databases">
        <title>Butyribacter intestini gen. nov., sp. nov., a butyric acid-producing bacterium of the family Lachnospiraceae isolated from the human faeces.</title>
        <authorList>
            <person name="Zou Y."/>
            <person name="Xue W."/>
            <person name="Luo G."/>
            <person name="Lv M."/>
        </authorList>
    </citation>
    <scope>NUCLEOTIDE SEQUENCE [LARGE SCALE GENOMIC DNA]</scope>
    <source>
        <strain evidence="1 2">TF01-11</strain>
    </source>
</reference>
<dbReference type="EMBL" id="LLKB01000001">
    <property type="protein sequence ID" value="KQC85764.1"/>
    <property type="molecule type" value="Genomic_DNA"/>
</dbReference>
<dbReference type="GO" id="GO:0009421">
    <property type="term" value="C:bacterial-type flagellum filament cap"/>
    <property type="evidence" value="ECO:0007669"/>
    <property type="project" value="InterPro"/>
</dbReference>
<dbReference type="PANTHER" id="PTHR30288">
    <property type="entry name" value="FLAGELLAR CAP/ASSEMBLY PROTEIN FLID"/>
    <property type="match status" value="1"/>
</dbReference>
<gene>
    <name evidence="1" type="ORF">APZ18_00725</name>
</gene>
<dbReference type="AlphaFoldDB" id="A0AAW3JUB5"/>